<reference evidence="2" key="1">
    <citation type="submission" date="2021-03" db="EMBL/GenBank/DDBJ databases">
        <authorList>
            <person name="Tagirdzhanova G."/>
        </authorList>
    </citation>
    <scope>NUCLEOTIDE SEQUENCE</scope>
</reference>
<feature type="transmembrane region" description="Helical" evidence="1">
    <location>
        <begin position="72"/>
        <end position="90"/>
    </location>
</feature>
<sequence>MSDISPPRSFVILGLVNATILVTGITVTSEPYQPGIGMAMMAFALAALAKYFSSIAGAIVIVIKDRTKERRAMAIHFIFTVLLSFILYYSNAVTERDDDNCVNIVFWTATVGIVSAIWMREGLKALNHEAMAVPGNMWLALYECGEEWSNGLGAEDHDVVSAVCRSGGNEVQELGSAKELWVLLG</sequence>
<name>A0A8H3IFG8_9LECA</name>
<keyword evidence="1" id="KW-0472">Membrane</keyword>
<evidence type="ECO:0000313" key="2">
    <source>
        <dbReference type="EMBL" id="CAF9926092.1"/>
    </source>
</evidence>
<dbReference type="AlphaFoldDB" id="A0A8H3IFG8"/>
<protein>
    <submittedName>
        <fullName evidence="2">Uncharacterized protein</fullName>
    </submittedName>
</protein>
<feature type="transmembrane region" description="Helical" evidence="1">
    <location>
        <begin position="39"/>
        <end position="63"/>
    </location>
</feature>
<keyword evidence="1" id="KW-0812">Transmembrane</keyword>
<evidence type="ECO:0000256" key="1">
    <source>
        <dbReference type="SAM" id="Phobius"/>
    </source>
</evidence>
<feature type="transmembrane region" description="Helical" evidence="1">
    <location>
        <begin position="9"/>
        <end position="27"/>
    </location>
</feature>
<comment type="caution">
    <text evidence="2">The sequence shown here is derived from an EMBL/GenBank/DDBJ whole genome shotgun (WGS) entry which is preliminary data.</text>
</comment>
<keyword evidence="3" id="KW-1185">Reference proteome</keyword>
<feature type="transmembrane region" description="Helical" evidence="1">
    <location>
        <begin position="102"/>
        <end position="119"/>
    </location>
</feature>
<dbReference type="EMBL" id="CAJPDR010000210">
    <property type="protein sequence ID" value="CAF9926092.1"/>
    <property type="molecule type" value="Genomic_DNA"/>
</dbReference>
<accession>A0A8H3IFG8</accession>
<dbReference type="Proteomes" id="UP000664203">
    <property type="component" value="Unassembled WGS sequence"/>
</dbReference>
<evidence type="ECO:0000313" key="3">
    <source>
        <dbReference type="Proteomes" id="UP000664203"/>
    </source>
</evidence>
<organism evidence="2 3">
    <name type="scientific">Alectoria fallacina</name>
    <dbReference type="NCBI Taxonomy" id="1903189"/>
    <lineage>
        <taxon>Eukaryota</taxon>
        <taxon>Fungi</taxon>
        <taxon>Dikarya</taxon>
        <taxon>Ascomycota</taxon>
        <taxon>Pezizomycotina</taxon>
        <taxon>Lecanoromycetes</taxon>
        <taxon>OSLEUM clade</taxon>
        <taxon>Lecanoromycetidae</taxon>
        <taxon>Lecanorales</taxon>
        <taxon>Lecanorineae</taxon>
        <taxon>Parmeliaceae</taxon>
        <taxon>Alectoria</taxon>
    </lineage>
</organism>
<proteinExistence type="predicted"/>
<gene>
    <name evidence="2" type="ORF">ALECFALPRED_003358</name>
</gene>
<keyword evidence="1" id="KW-1133">Transmembrane helix</keyword>